<evidence type="ECO:0000313" key="2">
    <source>
        <dbReference type="EMBL" id="TFD52289.1"/>
    </source>
</evidence>
<sequence>MTAQPDCNARLGGYGKRVGSARCRYRGSPGRPAAAHEPTSGIRLRDRGGASTAIMLPRFWSDVEIVSGP</sequence>
<proteinExistence type="predicted"/>
<name>A0A4V3IRJ5_9MICO</name>
<keyword evidence="3" id="KW-1185">Reference proteome</keyword>
<protein>
    <submittedName>
        <fullName evidence="2">Uncharacterized protein</fullName>
    </submittedName>
</protein>
<dbReference type="Proteomes" id="UP000297447">
    <property type="component" value="Unassembled WGS sequence"/>
</dbReference>
<organism evidence="2 3">
    <name type="scientific">Cryobacterium frigoriphilum</name>
    <dbReference type="NCBI Taxonomy" id="1259150"/>
    <lineage>
        <taxon>Bacteria</taxon>
        <taxon>Bacillati</taxon>
        <taxon>Actinomycetota</taxon>
        <taxon>Actinomycetes</taxon>
        <taxon>Micrococcales</taxon>
        <taxon>Microbacteriaceae</taxon>
        <taxon>Cryobacterium</taxon>
    </lineage>
</organism>
<feature type="region of interest" description="Disordered" evidence="1">
    <location>
        <begin position="26"/>
        <end position="45"/>
    </location>
</feature>
<dbReference type="AlphaFoldDB" id="A0A4V3IRJ5"/>
<dbReference type="RefSeq" id="WP_134518800.1">
    <property type="nucleotide sequence ID" value="NZ_SOHE01000029.1"/>
</dbReference>
<accession>A0A4V3IRJ5</accession>
<evidence type="ECO:0000256" key="1">
    <source>
        <dbReference type="SAM" id="MobiDB-lite"/>
    </source>
</evidence>
<dbReference type="EMBL" id="SOHE01000029">
    <property type="protein sequence ID" value="TFD52289.1"/>
    <property type="molecule type" value="Genomic_DNA"/>
</dbReference>
<reference evidence="2 3" key="1">
    <citation type="submission" date="2019-03" db="EMBL/GenBank/DDBJ databases">
        <title>Genomics of glacier-inhabiting Cryobacterium strains.</title>
        <authorList>
            <person name="Liu Q."/>
            <person name="Xin Y.-H."/>
        </authorList>
    </citation>
    <scope>NUCLEOTIDE SEQUENCE [LARGE SCALE GENOMIC DNA]</scope>
    <source>
        <strain evidence="2 3">Hh14</strain>
    </source>
</reference>
<evidence type="ECO:0000313" key="3">
    <source>
        <dbReference type="Proteomes" id="UP000297447"/>
    </source>
</evidence>
<gene>
    <name evidence="2" type="ORF">E3T55_06715</name>
</gene>
<comment type="caution">
    <text evidence="2">The sequence shown here is derived from an EMBL/GenBank/DDBJ whole genome shotgun (WGS) entry which is preliminary data.</text>
</comment>